<dbReference type="InterPro" id="IPR008971">
    <property type="entry name" value="HSP40/DnaJ_pept-bd"/>
</dbReference>
<keyword evidence="5" id="KW-0143">Chaperone</keyword>
<dbReference type="FunFam" id="2.10.230.10:FF:000001">
    <property type="entry name" value="DnaJ subfamily A member 2"/>
    <property type="match status" value="1"/>
</dbReference>
<dbReference type="PROSITE" id="PS51188">
    <property type="entry name" value="ZF_CR"/>
    <property type="match status" value="1"/>
</dbReference>
<evidence type="ECO:0000256" key="2">
    <source>
        <dbReference type="ARBA" id="ARBA00022737"/>
    </source>
</evidence>
<dbReference type="GO" id="GO:0006457">
    <property type="term" value="P:protein folding"/>
    <property type="evidence" value="ECO:0007669"/>
    <property type="project" value="InterPro"/>
</dbReference>
<dbReference type="InterPro" id="IPR001305">
    <property type="entry name" value="HSP_DnaJ_Cys-rich_dom"/>
</dbReference>
<dbReference type="GO" id="GO:0030544">
    <property type="term" value="F:Hsp70 protein binding"/>
    <property type="evidence" value="ECO:0007669"/>
    <property type="project" value="InterPro"/>
</dbReference>
<feature type="domain" description="CR-type" evidence="9">
    <location>
        <begin position="137"/>
        <end position="227"/>
    </location>
</feature>
<dbReference type="GO" id="GO:0051082">
    <property type="term" value="F:unfolded protein binding"/>
    <property type="evidence" value="ECO:0007669"/>
    <property type="project" value="InterPro"/>
</dbReference>
<dbReference type="eggNOG" id="KOG0712">
    <property type="taxonomic scope" value="Eukaryota"/>
</dbReference>
<dbReference type="CDD" id="cd10747">
    <property type="entry name" value="DnaJ_C"/>
    <property type="match status" value="1"/>
</dbReference>
<dbReference type="EMBL" id="CP002500">
    <property type="protein sequence ID" value="AET39369.1"/>
    <property type="molecule type" value="Genomic_DNA"/>
</dbReference>
<dbReference type="CDD" id="cd06257">
    <property type="entry name" value="DnaJ"/>
    <property type="match status" value="1"/>
</dbReference>
<protein>
    <recommendedName>
        <fullName evidence="12">J domain-containing protein</fullName>
    </recommendedName>
</protein>
<keyword evidence="3 6" id="KW-0863">Zinc-finger</keyword>
<dbReference type="AlphaFoldDB" id="G8JTL6"/>
<feature type="zinc finger region" description="CR-type" evidence="6">
    <location>
        <begin position="137"/>
        <end position="227"/>
    </location>
</feature>
<evidence type="ECO:0000313" key="11">
    <source>
        <dbReference type="Proteomes" id="UP000006790"/>
    </source>
</evidence>
<keyword evidence="4 6" id="KW-0862">Zinc</keyword>
<reference evidence="11" key="1">
    <citation type="journal article" date="2012" name="G3 (Bethesda)">
        <title>Pichia sorbitophila, an interspecies yeast hybrid reveals early steps of genome resolution following polyploidization.</title>
        <authorList>
            <person name="Leh Louis V."/>
            <person name="Despons L."/>
            <person name="Friedrich A."/>
            <person name="Martin T."/>
            <person name="Durrens P."/>
            <person name="Casaregola S."/>
            <person name="Neuveglise C."/>
            <person name="Fairhead C."/>
            <person name="Marck C."/>
            <person name="Cruz J.A."/>
            <person name="Straub M.L."/>
            <person name="Kugler V."/>
            <person name="Sacerdot C."/>
            <person name="Uzunov Z."/>
            <person name="Thierry A."/>
            <person name="Weiss S."/>
            <person name="Bleykasten C."/>
            <person name="De Montigny J."/>
            <person name="Jacques N."/>
            <person name="Jung P."/>
            <person name="Lemaire M."/>
            <person name="Mallet S."/>
            <person name="Morel G."/>
            <person name="Richard G.F."/>
            <person name="Sarkar A."/>
            <person name="Savel G."/>
            <person name="Schacherer J."/>
            <person name="Seret M.L."/>
            <person name="Talla E."/>
            <person name="Samson G."/>
            <person name="Jubin C."/>
            <person name="Poulain J."/>
            <person name="Vacherie B."/>
            <person name="Barbe V."/>
            <person name="Pelletier E."/>
            <person name="Sherman D.J."/>
            <person name="Westhof E."/>
            <person name="Weissenbach J."/>
            <person name="Baret P.V."/>
            <person name="Wincker P."/>
            <person name="Gaillardin C."/>
            <person name="Dujon B."/>
            <person name="Souciet J.L."/>
        </authorList>
    </citation>
    <scope>NUCLEOTIDE SEQUENCE [LARGE SCALE GENOMIC DNA]</scope>
    <source>
        <strain evidence="11">CBS 270.75 / DBVPG 7215 / KCTC 17166 / NRRL Y-17582</strain>
    </source>
</reference>
<dbReference type="InterPro" id="IPR018253">
    <property type="entry name" value="DnaJ_domain_CS"/>
</dbReference>
<dbReference type="Proteomes" id="UP000006790">
    <property type="component" value="Chromosome 4"/>
</dbReference>
<dbReference type="InterPro" id="IPR002939">
    <property type="entry name" value="DnaJ_C"/>
</dbReference>
<gene>
    <name evidence="10" type="ordered locus">Ecym_4306</name>
</gene>
<dbReference type="Pfam" id="PF00684">
    <property type="entry name" value="DnaJ_CXXCXGXG"/>
    <property type="match status" value="1"/>
</dbReference>
<dbReference type="Gene3D" id="2.60.260.20">
    <property type="entry name" value="Urease metallochaperone UreE, N-terminal domain"/>
    <property type="match status" value="2"/>
</dbReference>
<dbReference type="Gene3D" id="2.10.230.10">
    <property type="entry name" value="Heat shock protein DnaJ, cysteine-rich domain"/>
    <property type="match status" value="1"/>
</dbReference>
<dbReference type="InterPro" id="IPR036869">
    <property type="entry name" value="J_dom_sf"/>
</dbReference>
<dbReference type="OMA" id="THCFKHL"/>
<evidence type="ECO:0000256" key="4">
    <source>
        <dbReference type="ARBA" id="ARBA00022833"/>
    </source>
</evidence>
<dbReference type="KEGG" id="erc:Ecym_4306"/>
<keyword evidence="1 6" id="KW-0479">Metal-binding</keyword>
<dbReference type="FunCoup" id="G8JTL6">
    <property type="interactions" value="135"/>
</dbReference>
<dbReference type="RefSeq" id="XP_003646186.1">
    <property type="nucleotide sequence ID" value="XM_003646138.1"/>
</dbReference>
<evidence type="ECO:0000256" key="3">
    <source>
        <dbReference type="ARBA" id="ARBA00022771"/>
    </source>
</evidence>
<dbReference type="OrthoDB" id="550424at2759"/>
<dbReference type="PRINTS" id="PR00625">
    <property type="entry name" value="JDOMAIN"/>
</dbReference>
<dbReference type="PANTHER" id="PTHR43888">
    <property type="entry name" value="DNAJ-LIKE-2, ISOFORM A-RELATED"/>
    <property type="match status" value="1"/>
</dbReference>
<evidence type="ECO:0000256" key="5">
    <source>
        <dbReference type="ARBA" id="ARBA00023186"/>
    </source>
</evidence>
<feature type="compositionally biased region" description="Polar residues" evidence="7">
    <location>
        <begin position="413"/>
        <end position="434"/>
    </location>
</feature>
<evidence type="ECO:0008006" key="12">
    <source>
        <dbReference type="Google" id="ProtNLM"/>
    </source>
</evidence>
<accession>G8JTL6</accession>
<proteinExistence type="predicted"/>
<dbReference type="GeneID" id="11471299"/>
<dbReference type="Gene3D" id="1.10.287.110">
    <property type="entry name" value="DnaJ domain"/>
    <property type="match status" value="1"/>
</dbReference>
<dbReference type="SMART" id="SM00271">
    <property type="entry name" value="DnaJ"/>
    <property type="match status" value="1"/>
</dbReference>
<dbReference type="PROSITE" id="PS50076">
    <property type="entry name" value="DNAJ_2"/>
    <property type="match status" value="1"/>
</dbReference>
<dbReference type="SUPFAM" id="SSF49493">
    <property type="entry name" value="HSP40/DnaJ peptide-binding domain"/>
    <property type="match status" value="2"/>
</dbReference>
<dbReference type="InterPro" id="IPR001623">
    <property type="entry name" value="DnaJ_domain"/>
</dbReference>
<feature type="region of interest" description="Disordered" evidence="7">
    <location>
        <begin position="375"/>
        <end position="434"/>
    </location>
</feature>
<evidence type="ECO:0000256" key="7">
    <source>
        <dbReference type="SAM" id="MobiDB-lite"/>
    </source>
</evidence>
<evidence type="ECO:0000259" key="9">
    <source>
        <dbReference type="PROSITE" id="PS51188"/>
    </source>
</evidence>
<evidence type="ECO:0000256" key="6">
    <source>
        <dbReference type="PROSITE-ProRule" id="PRU00546"/>
    </source>
</evidence>
<dbReference type="GO" id="GO:0008270">
    <property type="term" value="F:zinc ion binding"/>
    <property type="evidence" value="ECO:0007669"/>
    <property type="project" value="UniProtKB-KW"/>
</dbReference>
<dbReference type="Pfam" id="PF01556">
    <property type="entry name" value="DnaJ_C"/>
    <property type="match status" value="1"/>
</dbReference>
<evidence type="ECO:0000259" key="8">
    <source>
        <dbReference type="PROSITE" id="PS50076"/>
    </source>
</evidence>
<keyword evidence="11" id="KW-1185">Reference proteome</keyword>
<dbReference type="GO" id="GO:0001671">
    <property type="term" value="F:ATPase activator activity"/>
    <property type="evidence" value="ECO:0007669"/>
    <property type="project" value="UniProtKB-ARBA"/>
</dbReference>
<dbReference type="PROSITE" id="PS00636">
    <property type="entry name" value="DNAJ_1"/>
    <property type="match status" value="1"/>
</dbReference>
<organism evidence="10 11">
    <name type="scientific">Eremothecium cymbalariae (strain CBS 270.75 / DBVPG 7215 / KCTC 17166 / NRRL Y-17582)</name>
    <name type="common">Yeast</name>
    <dbReference type="NCBI Taxonomy" id="931890"/>
    <lineage>
        <taxon>Eukaryota</taxon>
        <taxon>Fungi</taxon>
        <taxon>Dikarya</taxon>
        <taxon>Ascomycota</taxon>
        <taxon>Saccharomycotina</taxon>
        <taxon>Saccharomycetes</taxon>
        <taxon>Saccharomycetales</taxon>
        <taxon>Saccharomycetaceae</taxon>
        <taxon>Eremothecium</taxon>
    </lineage>
</organism>
<dbReference type="HOGENOM" id="CLU_017633_10_0_1"/>
<dbReference type="GO" id="GO:0072655">
    <property type="term" value="P:establishment of protein localization to mitochondrion"/>
    <property type="evidence" value="ECO:0007669"/>
    <property type="project" value="UniProtKB-ARBA"/>
</dbReference>
<dbReference type="Pfam" id="PF00226">
    <property type="entry name" value="DnaJ"/>
    <property type="match status" value="1"/>
</dbReference>
<name>G8JTL6_ERECY</name>
<dbReference type="STRING" id="931890.G8JTL6"/>
<dbReference type="InParanoid" id="G8JTL6"/>
<dbReference type="SUPFAM" id="SSF57938">
    <property type="entry name" value="DnaJ/Hsp40 cysteine-rich domain"/>
    <property type="match status" value="1"/>
</dbReference>
<feature type="domain" description="J" evidence="8">
    <location>
        <begin position="4"/>
        <end position="72"/>
    </location>
</feature>
<dbReference type="InterPro" id="IPR036410">
    <property type="entry name" value="HSP_DnaJ_Cys-rich_dom_sf"/>
</dbReference>
<keyword evidence="2" id="KW-0677">Repeat</keyword>
<evidence type="ECO:0000313" key="10">
    <source>
        <dbReference type="EMBL" id="AET39369.1"/>
    </source>
</evidence>
<dbReference type="SUPFAM" id="SSF46565">
    <property type="entry name" value="Chaperone J-domain"/>
    <property type="match status" value="1"/>
</dbReference>
<sequence length="434" mass="49217">MGKDLYSVLGIKSNATEQEVKRAYRNLALMYHPDKISDESQRAESEAKFKEISAAYDILSDEQKRSEYDHYGRFDEGSFPFGDFDDDYKRGNEDFMNFFRYGAGRYGQYEDAEQKTSQKTKDFVVPLKLSTKQLYLGKTFQFKLKRNVLCSKCEGLGLRKRAAHCMPMKCGICDGRGFKERVSRISPGFISRERVPCDECDGKGTVVSRDPSDNCKKCHGKCVIVENSILTLYVPRGHRHADTIRIDGQADMEAGKETGDLVFEIDEITDPDAELERKGTDLHCSITISLAEALTGFTRLVARTFDDRLLRITIPSGKVLRPGNYLKFTNEGWPINNGSRFGDLYVKVNIEFPKDNWLNEKSELEAIKHILPGLKNSSNSHQGDGDDPANTEDINSYYVIQDSSRLPDYLAQEGQQRSNQQYGERNTASECPVQ</sequence>
<dbReference type="CDD" id="cd10719">
    <property type="entry name" value="DnaJ_zf"/>
    <property type="match status" value="1"/>
</dbReference>
<evidence type="ECO:0000256" key="1">
    <source>
        <dbReference type="ARBA" id="ARBA00022723"/>
    </source>
</evidence>
<dbReference type="InterPro" id="IPR044713">
    <property type="entry name" value="DNJA1/2-like"/>
</dbReference>